<evidence type="ECO:0008006" key="4">
    <source>
        <dbReference type="Google" id="ProtNLM"/>
    </source>
</evidence>
<evidence type="ECO:0000313" key="3">
    <source>
        <dbReference type="Proteomes" id="UP000317835"/>
    </source>
</evidence>
<name>A0A518GV56_9BACT</name>
<feature type="region of interest" description="Disordered" evidence="1">
    <location>
        <begin position="49"/>
        <end position="71"/>
    </location>
</feature>
<dbReference type="Pfam" id="PF12669">
    <property type="entry name" value="FeoB_associated"/>
    <property type="match status" value="1"/>
</dbReference>
<dbReference type="KEGG" id="tpla:ElP_02880"/>
<dbReference type="AlphaFoldDB" id="A0A518GV56"/>
<dbReference type="EMBL" id="CP036426">
    <property type="protein sequence ID" value="QDV32456.1"/>
    <property type="molecule type" value="Genomic_DNA"/>
</dbReference>
<sequence length="71" mass="7004">MMTAWQDVAALAMVALALGYLARSGYRAVSTRGASGAGCGSGCGNCPSGSEAGANGRGEPLVMIDPPRISS</sequence>
<protein>
    <recommendedName>
        <fullName evidence="4">Virus attachment protein p12 family protein</fullName>
    </recommendedName>
</protein>
<organism evidence="2 3">
    <name type="scientific">Tautonia plasticadhaerens</name>
    <dbReference type="NCBI Taxonomy" id="2527974"/>
    <lineage>
        <taxon>Bacteria</taxon>
        <taxon>Pseudomonadati</taxon>
        <taxon>Planctomycetota</taxon>
        <taxon>Planctomycetia</taxon>
        <taxon>Isosphaerales</taxon>
        <taxon>Isosphaeraceae</taxon>
        <taxon>Tautonia</taxon>
    </lineage>
</organism>
<proteinExistence type="predicted"/>
<keyword evidence="3" id="KW-1185">Reference proteome</keyword>
<dbReference type="RefSeq" id="WP_145266552.1">
    <property type="nucleotide sequence ID" value="NZ_CP036426.1"/>
</dbReference>
<evidence type="ECO:0000256" key="1">
    <source>
        <dbReference type="SAM" id="MobiDB-lite"/>
    </source>
</evidence>
<dbReference type="Proteomes" id="UP000317835">
    <property type="component" value="Chromosome"/>
</dbReference>
<gene>
    <name evidence="2" type="ORF">ElP_02880</name>
</gene>
<evidence type="ECO:0000313" key="2">
    <source>
        <dbReference type="EMBL" id="QDV32456.1"/>
    </source>
</evidence>
<reference evidence="2 3" key="1">
    <citation type="submission" date="2019-02" db="EMBL/GenBank/DDBJ databases">
        <title>Deep-cultivation of Planctomycetes and their phenomic and genomic characterization uncovers novel biology.</title>
        <authorList>
            <person name="Wiegand S."/>
            <person name="Jogler M."/>
            <person name="Boedeker C."/>
            <person name="Pinto D."/>
            <person name="Vollmers J."/>
            <person name="Rivas-Marin E."/>
            <person name="Kohn T."/>
            <person name="Peeters S.H."/>
            <person name="Heuer A."/>
            <person name="Rast P."/>
            <person name="Oberbeckmann S."/>
            <person name="Bunk B."/>
            <person name="Jeske O."/>
            <person name="Meyerdierks A."/>
            <person name="Storesund J.E."/>
            <person name="Kallscheuer N."/>
            <person name="Luecker S."/>
            <person name="Lage O.M."/>
            <person name="Pohl T."/>
            <person name="Merkel B.J."/>
            <person name="Hornburger P."/>
            <person name="Mueller R.-W."/>
            <person name="Bruemmer F."/>
            <person name="Labrenz M."/>
            <person name="Spormann A.M."/>
            <person name="Op den Camp H."/>
            <person name="Overmann J."/>
            <person name="Amann R."/>
            <person name="Jetten M.S.M."/>
            <person name="Mascher T."/>
            <person name="Medema M.H."/>
            <person name="Devos D.P."/>
            <person name="Kaster A.-K."/>
            <person name="Ovreas L."/>
            <person name="Rohde M."/>
            <person name="Galperin M.Y."/>
            <person name="Jogler C."/>
        </authorList>
    </citation>
    <scope>NUCLEOTIDE SEQUENCE [LARGE SCALE GENOMIC DNA]</scope>
    <source>
        <strain evidence="2 3">ElP</strain>
    </source>
</reference>
<accession>A0A518GV56</accession>